<dbReference type="Proteomes" id="UP000293568">
    <property type="component" value="Chromosome"/>
</dbReference>
<sequence>MDELKQSFERLGLPETATREEVEKRYDTLLRRARAKERSGEGKDESFDEITKAYRYILTYEDRKAAEAFNQKAYGKYKGMARSAEKLDHFWRYYKFHVLGGIVVLALIIYGISAFHNHQEEKARLAKLPPVDVSIMMLGGYYMNDFSNETGPLEQSLLSKFPDWKRFKVLLNYLPLDASNETDMAAQQKAVVVLATERPDIYIMDKKAFDWMGPQDAFLPLDDLASGQWKPYLDAGSGTAVKMATKDNPDEHVYGIDISGTKLAQGLPIVTKTQPVELIAAIRSNSKNIEKSEQFIEQFLKSGK</sequence>
<name>A0A4P6ERL7_9BACL</name>
<dbReference type="Gene3D" id="1.10.287.110">
    <property type="entry name" value="DnaJ domain"/>
    <property type="match status" value="1"/>
</dbReference>
<evidence type="ECO:0000256" key="2">
    <source>
        <dbReference type="ARBA" id="ARBA00023016"/>
    </source>
</evidence>
<gene>
    <name evidence="4" type="ORF">ET464_03140</name>
</gene>
<dbReference type="InterPro" id="IPR036869">
    <property type="entry name" value="J_dom_sf"/>
</dbReference>
<protein>
    <submittedName>
        <fullName evidence="4">J domain-containing protein</fullName>
    </submittedName>
</protein>
<keyword evidence="3" id="KW-1133">Transmembrane helix</keyword>
<evidence type="ECO:0000313" key="5">
    <source>
        <dbReference type="Proteomes" id="UP000293568"/>
    </source>
</evidence>
<accession>A0A4P6ERL7</accession>
<dbReference type="KEGG" id="pprt:ET464_03140"/>
<proteinExistence type="predicted"/>
<dbReference type="GO" id="GO:0006260">
    <property type="term" value="P:DNA replication"/>
    <property type="evidence" value="ECO:0007669"/>
    <property type="project" value="UniProtKB-KW"/>
</dbReference>
<keyword evidence="5" id="KW-1185">Reference proteome</keyword>
<evidence type="ECO:0000313" key="4">
    <source>
        <dbReference type="EMBL" id="QAY65524.1"/>
    </source>
</evidence>
<dbReference type="SUPFAM" id="SSF46565">
    <property type="entry name" value="Chaperone J-domain"/>
    <property type="match status" value="1"/>
</dbReference>
<dbReference type="RefSeq" id="WP_129438171.1">
    <property type="nucleotide sequence ID" value="NZ_CP035492.1"/>
</dbReference>
<keyword evidence="2" id="KW-0346">Stress response</keyword>
<organism evidence="4 5">
    <name type="scientific">Paenibacillus protaetiae</name>
    <dbReference type="NCBI Taxonomy" id="2509456"/>
    <lineage>
        <taxon>Bacteria</taxon>
        <taxon>Bacillati</taxon>
        <taxon>Bacillota</taxon>
        <taxon>Bacilli</taxon>
        <taxon>Bacillales</taxon>
        <taxon>Paenibacillaceae</taxon>
        <taxon>Paenibacillus</taxon>
    </lineage>
</organism>
<dbReference type="EMBL" id="CP035492">
    <property type="protein sequence ID" value="QAY65524.1"/>
    <property type="molecule type" value="Genomic_DNA"/>
</dbReference>
<evidence type="ECO:0000256" key="3">
    <source>
        <dbReference type="SAM" id="Phobius"/>
    </source>
</evidence>
<keyword evidence="1" id="KW-0235">DNA replication</keyword>
<reference evidence="4 5" key="1">
    <citation type="submission" date="2019-01" db="EMBL/GenBank/DDBJ databases">
        <title>Genome sequencing of strain FW100M-2.</title>
        <authorList>
            <person name="Heo J."/>
            <person name="Kim S.-J."/>
            <person name="Kim J.-S."/>
            <person name="Hong S.-B."/>
            <person name="Kwon S.-W."/>
        </authorList>
    </citation>
    <scope>NUCLEOTIDE SEQUENCE [LARGE SCALE GENOMIC DNA]</scope>
    <source>
        <strain evidence="4 5">FW100M-2</strain>
    </source>
</reference>
<keyword evidence="3" id="KW-0472">Membrane</keyword>
<feature type="transmembrane region" description="Helical" evidence="3">
    <location>
        <begin position="96"/>
        <end position="115"/>
    </location>
</feature>
<dbReference type="OrthoDB" id="1738492at2"/>
<keyword evidence="3" id="KW-0812">Transmembrane</keyword>
<dbReference type="AlphaFoldDB" id="A0A4P6ERL7"/>
<evidence type="ECO:0000256" key="1">
    <source>
        <dbReference type="ARBA" id="ARBA00022705"/>
    </source>
</evidence>